<protein>
    <submittedName>
        <fullName evidence="1">Uncharacterized protein</fullName>
    </submittedName>
</protein>
<gene>
    <name evidence="1" type="ordered locus">Celf_3409</name>
</gene>
<reference evidence="1 2" key="1">
    <citation type="submission" date="2011-04" db="EMBL/GenBank/DDBJ databases">
        <title>Complete sequence of Cellulomonas fimi ATCC 484.</title>
        <authorList>
            <consortium name="US DOE Joint Genome Institute"/>
            <person name="Lucas S."/>
            <person name="Han J."/>
            <person name="Lapidus A."/>
            <person name="Cheng J.-F."/>
            <person name="Goodwin L."/>
            <person name="Pitluck S."/>
            <person name="Peters L."/>
            <person name="Chertkov O."/>
            <person name="Detter J.C."/>
            <person name="Han C."/>
            <person name="Tapia R."/>
            <person name="Land M."/>
            <person name="Hauser L."/>
            <person name="Kyrpides N."/>
            <person name="Ivanova N."/>
            <person name="Ovchinnikova G."/>
            <person name="Pagani I."/>
            <person name="Mead D."/>
            <person name="Brumm P."/>
            <person name="Woyke T."/>
        </authorList>
    </citation>
    <scope>NUCLEOTIDE SEQUENCE [LARGE SCALE GENOMIC DNA]</scope>
    <source>
        <strain evidence="2">ATCC 484 / DSM 20113 / JCM 1341 / NBRC 15513 / NCIMB 8980 / NCTC 7547</strain>
    </source>
</reference>
<evidence type="ECO:0000313" key="1">
    <source>
        <dbReference type="EMBL" id="AEE47521.1"/>
    </source>
</evidence>
<evidence type="ECO:0000313" key="2">
    <source>
        <dbReference type="Proteomes" id="UP000008460"/>
    </source>
</evidence>
<dbReference type="AlphaFoldDB" id="F4H1V1"/>
<dbReference type="EMBL" id="CP002666">
    <property type="protein sequence ID" value="AEE47521.1"/>
    <property type="molecule type" value="Genomic_DNA"/>
</dbReference>
<name>F4H1V1_CELFA</name>
<sequence length="260" mass="28475">MVPDDSMFVDLYGRFERDPDIDLGTLPDDVYSLFVSRSTALRLTGWNGRGRSTRAWSPASAGPADGPTAAGLVAWYQVTVPAGVDRRPLPVSACAAVAGDVLGRLGRFRAHGVHVLAPLHDHADALLDLAGELNWFTPRRHELVDVEVKLRVPTTDGLTPDRLSDVQTVFASRNVESFALTLDRVEVDAKPRQETAPRDAMWWQGHGLASAVFAGRVPGDDLDAMSWLAAQVLDCTWRVGIRQTTSVEVFTAPADRHRTW</sequence>
<keyword evidence="2" id="KW-1185">Reference proteome</keyword>
<dbReference type="KEGG" id="cfi:Celf_3409"/>
<organism evidence="1 2">
    <name type="scientific">Cellulomonas fimi (strain ATCC 484 / DSM 20113 / JCM 1341 / CCUG 24087 / LMG 16345 / NBRC 15513 / NCIMB 8980 / NCTC 7547 / NRS-133)</name>
    <dbReference type="NCBI Taxonomy" id="590998"/>
    <lineage>
        <taxon>Bacteria</taxon>
        <taxon>Bacillati</taxon>
        <taxon>Actinomycetota</taxon>
        <taxon>Actinomycetes</taxon>
        <taxon>Micrococcales</taxon>
        <taxon>Cellulomonadaceae</taxon>
        <taxon>Cellulomonas</taxon>
    </lineage>
</organism>
<dbReference type="HOGENOM" id="CLU_972375_0_0_11"/>
<proteinExistence type="predicted"/>
<dbReference type="RefSeq" id="WP_013772545.1">
    <property type="nucleotide sequence ID" value="NC_015514.1"/>
</dbReference>
<accession>F4H1V1</accession>
<dbReference type="Proteomes" id="UP000008460">
    <property type="component" value="Chromosome"/>
</dbReference>